<organism evidence="6 7">
    <name type="scientific">Paenibacillus septentrionalis</name>
    <dbReference type="NCBI Taxonomy" id="429342"/>
    <lineage>
        <taxon>Bacteria</taxon>
        <taxon>Bacillati</taxon>
        <taxon>Bacillota</taxon>
        <taxon>Bacilli</taxon>
        <taxon>Bacillales</taxon>
        <taxon>Paenibacillaceae</taxon>
        <taxon>Paenibacillus</taxon>
    </lineage>
</organism>
<dbReference type="PANTHER" id="PTHR46796">
    <property type="entry name" value="HTH-TYPE TRANSCRIPTIONAL ACTIVATOR RHAS-RELATED"/>
    <property type="match status" value="1"/>
</dbReference>
<feature type="domain" description="HTH araC/xylS-type" evidence="5">
    <location>
        <begin position="176"/>
        <end position="275"/>
    </location>
</feature>
<evidence type="ECO:0000256" key="4">
    <source>
        <dbReference type="ARBA" id="ARBA00023163"/>
    </source>
</evidence>
<dbReference type="EMBL" id="JBHSTE010000001">
    <property type="protein sequence ID" value="MFC6331751.1"/>
    <property type="molecule type" value="Genomic_DNA"/>
</dbReference>
<evidence type="ECO:0000313" key="7">
    <source>
        <dbReference type="Proteomes" id="UP001596233"/>
    </source>
</evidence>
<gene>
    <name evidence="6" type="ORF">ACFP56_03885</name>
</gene>
<keyword evidence="2" id="KW-0238">DNA-binding</keyword>
<dbReference type="Gene3D" id="2.60.120.280">
    <property type="entry name" value="Regulatory protein AraC"/>
    <property type="match status" value="1"/>
</dbReference>
<evidence type="ECO:0000256" key="2">
    <source>
        <dbReference type="ARBA" id="ARBA00023125"/>
    </source>
</evidence>
<evidence type="ECO:0000313" key="6">
    <source>
        <dbReference type="EMBL" id="MFC6331751.1"/>
    </source>
</evidence>
<dbReference type="InterPro" id="IPR037923">
    <property type="entry name" value="HTH-like"/>
</dbReference>
<evidence type="ECO:0000256" key="3">
    <source>
        <dbReference type="ARBA" id="ARBA00023159"/>
    </source>
</evidence>
<dbReference type="Proteomes" id="UP001596233">
    <property type="component" value="Unassembled WGS sequence"/>
</dbReference>
<comment type="caution">
    <text evidence="6">The sequence shown here is derived from an EMBL/GenBank/DDBJ whole genome shotgun (WGS) entry which is preliminary data.</text>
</comment>
<dbReference type="SUPFAM" id="SSF51215">
    <property type="entry name" value="Regulatory protein AraC"/>
    <property type="match status" value="1"/>
</dbReference>
<dbReference type="Gene3D" id="1.10.10.60">
    <property type="entry name" value="Homeodomain-like"/>
    <property type="match status" value="1"/>
</dbReference>
<sequence length="282" mass="32742">MNWGEKNIRYVFTSLERSLPLYVESIGYSAWERAFQRADGYPFYHWLHTLDGEGCFEMHGEEMKLAKGMGVLLAPFIPHSYYPTSERWSTIYITYGGASSASIMKALEMDTFTFYEEDADQSFDQLFRDWFERIAASTTLSSIEGSTALYAFLMQLHKFGMFNQQPSLSQTYQTLQPIVTWMERNLSHNIGIQEIAEQAHVAVQQLNESFQQAFGLTPYSFLIQLRIREAKRIMLDYPDLALREVAEQTGFNDVSHFVATFRKKEGLTPGKYRELHLVKMYK</sequence>
<reference evidence="7" key="1">
    <citation type="journal article" date="2019" name="Int. J. Syst. Evol. Microbiol.">
        <title>The Global Catalogue of Microorganisms (GCM) 10K type strain sequencing project: providing services to taxonomists for standard genome sequencing and annotation.</title>
        <authorList>
            <consortium name="The Broad Institute Genomics Platform"/>
            <consortium name="The Broad Institute Genome Sequencing Center for Infectious Disease"/>
            <person name="Wu L."/>
            <person name="Ma J."/>
        </authorList>
    </citation>
    <scope>NUCLEOTIDE SEQUENCE [LARGE SCALE GENOMIC DNA]</scope>
    <source>
        <strain evidence="7">PCU 280</strain>
    </source>
</reference>
<dbReference type="InterPro" id="IPR003313">
    <property type="entry name" value="AraC-bd"/>
</dbReference>
<dbReference type="InterPro" id="IPR018062">
    <property type="entry name" value="HTH_AraC-typ_CS"/>
</dbReference>
<dbReference type="SUPFAM" id="SSF46689">
    <property type="entry name" value="Homeodomain-like"/>
    <property type="match status" value="2"/>
</dbReference>
<accession>A0ABW1V2Q8</accession>
<dbReference type="InterPro" id="IPR050204">
    <property type="entry name" value="AraC_XylS_family_regulators"/>
</dbReference>
<dbReference type="InterPro" id="IPR018060">
    <property type="entry name" value="HTH_AraC"/>
</dbReference>
<protein>
    <submittedName>
        <fullName evidence="6">Helix-turn-helix domain-containing protein</fullName>
    </submittedName>
</protein>
<proteinExistence type="predicted"/>
<dbReference type="InterPro" id="IPR020449">
    <property type="entry name" value="Tscrpt_reg_AraC-type_HTH"/>
</dbReference>
<evidence type="ECO:0000256" key="1">
    <source>
        <dbReference type="ARBA" id="ARBA00023015"/>
    </source>
</evidence>
<dbReference type="Pfam" id="PF02311">
    <property type="entry name" value="AraC_binding"/>
    <property type="match status" value="1"/>
</dbReference>
<evidence type="ECO:0000259" key="5">
    <source>
        <dbReference type="PROSITE" id="PS01124"/>
    </source>
</evidence>
<keyword evidence="4" id="KW-0804">Transcription</keyword>
<dbReference type="PRINTS" id="PR00032">
    <property type="entry name" value="HTHARAC"/>
</dbReference>
<dbReference type="RefSeq" id="WP_379231309.1">
    <property type="nucleotide sequence ID" value="NZ_JBHSTE010000001.1"/>
</dbReference>
<name>A0ABW1V2Q8_9BACL</name>
<keyword evidence="1" id="KW-0805">Transcription regulation</keyword>
<keyword evidence="3" id="KW-0010">Activator</keyword>
<dbReference type="SMART" id="SM00342">
    <property type="entry name" value="HTH_ARAC"/>
    <property type="match status" value="1"/>
</dbReference>
<dbReference type="PROSITE" id="PS00041">
    <property type="entry name" value="HTH_ARAC_FAMILY_1"/>
    <property type="match status" value="1"/>
</dbReference>
<dbReference type="InterPro" id="IPR009057">
    <property type="entry name" value="Homeodomain-like_sf"/>
</dbReference>
<keyword evidence="7" id="KW-1185">Reference proteome</keyword>
<dbReference type="Pfam" id="PF12833">
    <property type="entry name" value="HTH_18"/>
    <property type="match status" value="1"/>
</dbReference>
<dbReference type="PROSITE" id="PS01124">
    <property type="entry name" value="HTH_ARAC_FAMILY_2"/>
    <property type="match status" value="1"/>
</dbReference>